<keyword evidence="1" id="KW-0647">Proteasome</keyword>
<sequence length="613" mass="66743">MADLPRSKDPDFKYDLESTFEFAQMVDFEVFGITFKEWGDISKISKQKKNDRFNTRKLKNITKRTRMTVPEENEHDLKVLERRLSEISFDLIHLVGDGNANSAQDVSRYIADNSLTIAYFVGLVIDEPSDLVVDLACKCITTICAAIGLVQLAAQGLIDDGLRHPNVRVRKLVLELLVASADVDVSLLFLAHNFGTKTECKLRIGVLELTIDCLAMTDSAASAHAALEATFKAAPTAFAKNQPALGKLAKLLNQPDERIRLRVCSLICDLLSSPSSSDAIFTDFENAGLVGPLFLAPLSSTDIMTRLNAIEIISLFADTAPESAPFRYLSRPSGAFEKISAIISQRLTTAANLDASLAQSAAVAFYARLAKSNPSALLTIENSASQQSLLSPICEILLATALIPPPPPDLIHACLICLGNVASSVVGLSLVVARHRAALDVLVEAAVRGIGATKIVAYQSLACIFDQPASAALFSYNSGDTENTQQQQQSTDSVCIQLFDDIGGCLHGIFPAVKSVEQALCIAAYACLKAVADKEWGLKQLRDSGQLIGFILDRATEPRQIVKEWRFSVVEAVVNNKMSKQILPEALFNRFLKYAREGPFYREPVPLVMMESA</sequence>
<dbReference type="InterPro" id="IPR011989">
    <property type="entry name" value="ARM-like"/>
</dbReference>
<organism evidence="1 2">
    <name type="scientific">Physocladia obscura</name>
    <dbReference type="NCBI Taxonomy" id="109957"/>
    <lineage>
        <taxon>Eukaryota</taxon>
        <taxon>Fungi</taxon>
        <taxon>Fungi incertae sedis</taxon>
        <taxon>Chytridiomycota</taxon>
        <taxon>Chytridiomycota incertae sedis</taxon>
        <taxon>Chytridiomycetes</taxon>
        <taxon>Chytridiales</taxon>
        <taxon>Chytriomycetaceae</taxon>
        <taxon>Physocladia</taxon>
    </lineage>
</organism>
<name>A0AAD5T840_9FUNG</name>
<reference evidence="1" key="1">
    <citation type="submission" date="2020-05" db="EMBL/GenBank/DDBJ databases">
        <title>Phylogenomic resolution of chytrid fungi.</title>
        <authorList>
            <person name="Stajich J.E."/>
            <person name="Amses K."/>
            <person name="Simmons R."/>
            <person name="Seto K."/>
            <person name="Myers J."/>
            <person name="Bonds A."/>
            <person name="Quandt C.A."/>
            <person name="Barry K."/>
            <person name="Liu P."/>
            <person name="Grigoriev I."/>
            <person name="Longcore J.E."/>
            <person name="James T.Y."/>
        </authorList>
    </citation>
    <scope>NUCLEOTIDE SEQUENCE</scope>
    <source>
        <strain evidence="1">JEL0513</strain>
    </source>
</reference>
<gene>
    <name evidence="1" type="primary">PSMD5</name>
    <name evidence="1" type="ORF">HK100_010790</name>
</gene>
<protein>
    <submittedName>
        <fullName evidence="1">26S proteasome non-ATPase regulatory subunit 5</fullName>
    </submittedName>
</protein>
<dbReference type="InterPro" id="IPR019538">
    <property type="entry name" value="PSMD5"/>
</dbReference>
<evidence type="ECO:0000313" key="1">
    <source>
        <dbReference type="EMBL" id="KAJ3125433.1"/>
    </source>
</evidence>
<evidence type="ECO:0000313" key="2">
    <source>
        <dbReference type="Proteomes" id="UP001211907"/>
    </source>
</evidence>
<dbReference type="Gene3D" id="1.25.10.10">
    <property type="entry name" value="Leucine-rich Repeat Variant"/>
    <property type="match status" value="1"/>
</dbReference>
<dbReference type="EMBL" id="JADGJH010000609">
    <property type="protein sequence ID" value="KAJ3125433.1"/>
    <property type="molecule type" value="Genomic_DNA"/>
</dbReference>
<dbReference type="Pfam" id="PF10508">
    <property type="entry name" value="Proteasom_PSMB"/>
    <property type="match status" value="1"/>
</dbReference>
<accession>A0AAD5T840</accession>
<dbReference type="PANTHER" id="PTHR13554">
    <property type="entry name" value="26S PROTEASOME NON-ATPASE REGULATORY SUBUNIT 5-RELATED"/>
    <property type="match status" value="1"/>
</dbReference>
<dbReference type="InterPro" id="IPR016024">
    <property type="entry name" value="ARM-type_fold"/>
</dbReference>
<dbReference type="GO" id="GO:0043248">
    <property type="term" value="P:proteasome assembly"/>
    <property type="evidence" value="ECO:0007669"/>
    <property type="project" value="InterPro"/>
</dbReference>
<comment type="caution">
    <text evidence="1">The sequence shown here is derived from an EMBL/GenBank/DDBJ whole genome shotgun (WGS) entry which is preliminary data.</text>
</comment>
<dbReference type="AlphaFoldDB" id="A0AAD5T840"/>
<keyword evidence="2" id="KW-1185">Reference proteome</keyword>
<dbReference type="PANTHER" id="PTHR13554:SF10">
    <property type="entry name" value="26S PROTEASOME NON-ATPASE REGULATORY SUBUNIT 5"/>
    <property type="match status" value="1"/>
</dbReference>
<dbReference type="GO" id="GO:0000502">
    <property type="term" value="C:proteasome complex"/>
    <property type="evidence" value="ECO:0007669"/>
    <property type="project" value="UniProtKB-KW"/>
</dbReference>
<dbReference type="SUPFAM" id="SSF48371">
    <property type="entry name" value="ARM repeat"/>
    <property type="match status" value="1"/>
</dbReference>
<dbReference type="GO" id="GO:0005829">
    <property type="term" value="C:cytosol"/>
    <property type="evidence" value="ECO:0007669"/>
    <property type="project" value="TreeGrafter"/>
</dbReference>
<dbReference type="Proteomes" id="UP001211907">
    <property type="component" value="Unassembled WGS sequence"/>
</dbReference>
<proteinExistence type="predicted"/>